<keyword evidence="1" id="KW-0812">Transmembrane</keyword>
<evidence type="ECO:0000313" key="3">
    <source>
        <dbReference type="Proteomes" id="UP000023152"/>
    </source>
</evidence>
<dbReference type="Proteomes" id="UP000023152">
    <property type="component" value="Unassembled WGS sequence"/>
</dbReference>
<proteinExistence type="predicted"/>
<name>X6LQT1_RETFI</name>
<accession>X6LQT1</accession>
<protein>
    <submittedName>
        <fullName evidence="2">Uncharacterized protein</fullName>
    </submittedName>
</protein>
<feature type="transmembrane region" description="Helical" evidence="1">
    <location>
        <begin position="6"/>
        <end position="39"/>
    </location>
</feature>
<evidence type="ECO:0000313" key="2">
    <source>
        <dbReference type="EMBL" id="ETO03497.1"/>
    </source>
</evidence>
<reference evidence="2 3" key="1">
    <citation type="journal article" date="2013" name="Curr. Biol.">
        <title>The Genome of the Foraminiferan Reticulomyxa filosa.</title>
        <authorList>
            <person name="Glockner G."/>
            <person name="Hulsmann N."/>
            <person name="Schleicher M."/>
            <person name="Noegel A.A."/>
            <person name="Eichinger L."/>
            <person name="Gallinger C."/>
            <person name="Pawlowski J."/>
            <person name="Sierra R."/>
            <person name="Euteneuer U."/>
            <person name="Pillet L."/>
            <person name="Moustafa A."/>
            <person name="Platzer M."/>
            <person name="Groth M."/>
            <person name="Szafranski K."/>
            <person name="Schliwa M."/>
        </authorList>
    </citation>
    <scope>NUCLEOTIDE SEQUENCE [LARGE SCALE GENOMIC DNA]</scope>
</reference>
<evidence type="ECO:0000256" key="1">
    <source>
        <dbReference type="SAM" id="Phobius"/>
    </source>
</evidence>
<keyword evidence="1" id="KW-1133">Transmembrane helix</keyword>
<sequence length="126" mass="15313">MIYLKLIFIFIQFKIGCCFILLYYLIQIIIHFLSMYLFICSFEKDHKYIIDFLSSLKRNHIKKNKSYVSPLKESDFIAVIVAIYQFEKELCFDYSCYEEVKKRGEMIPLKVLKKKKKFNFVFKNEL</sequence>
<organism evidence="2 3">
    <name type="scientific">Reticulomyxa filosa</name>
    <dbReference type="NCBI Taxonomy" id="46433"/>
    <lineage>
        <taxon>Eukaryota</taxon>
        <taxon>Sar</taxon>
        <taxon>Rhizaria</taxon>
        <taxon>Retaria</taxon>
        <taxon>Foraminifera</taxon>
        <taxon>Monothalamids</taxon>
        <taxon>Reticulomyxidae</taxon>
        <taxon>Reticulomyxa</taxon>
    </lineage>
</organism>
<dbReference type="EMBL" id="ASPP01033146">
    <property type="protein sequence ID" value="ETO03497.1"/>
    <property type="molecule type" value="Genomic_DNA"/>
</dbReference>
<keyword evidence="1" id="KW-0472">Membrane</keyword>
<keyword evidence="3" id="KW-1185">Reference proteome</keyword>
<comment type="caution">
    <text evidence="2">The sequence shown here is derived from an EMBL/GenBank/DDBJ whole genome shotgun (WGS) entry which is preliminary data.</text>
</comment>
<dbReference type="AlphaFoldDB" id="X6LQT1"/>
<gene>
    <name evidence="2" type="ORF">RFI_33908</name>
</gene>